<dbReference type="EMBL" id="MU866107">
    <property type="protein sequence ID" value="KAK4179964.1"/>
    <property type="molecule type" value="Genomic_DNA"/>
</dbReference>
<dbReference type="Gene3D" id="2.130.10.30">
    <property type="entry name" value="Regulator of chromosome condensation 1/beta-lactamase-inhibitor protein II"/>
    <property type="match status" value="1"/>
</dbReference>
<name>A0AAN7AB44_9PEZI</name>
<keyword evidence="3" id="KW-1185">Reference proteome</keyword>
<proteinExistence type="predicted"/>
<comment type="caution">
    <text evidence="2">The sequence shown here is derived from an EMBL/GenBank/DDBJ whole genome shotgun (WGS) entry which is preliminary data.</text>
</comment>
<dbReference type="GO" id="GO:0005085">
    <property type="term" value="F:guanyl-nucleotide exchange factor activity"/>
    <property type="evidence" value="ECO:0007669"/>
    <property type="project" value="TreeGrafter"/>
</dbReference>
<reference evidence="2" key="2">
    <citation type="submission" date="2023-05" db="EMBL/GenBank/DDBJ databases">
        <authorList>
            <consortium name="Lawrence Berkeley National Laboratory"/>
            <person name="Steindorff A."/>
            <person name="Hensen N."/>
            <person name="Bonometti L."/>
            <person name="Westerberg I."/>
            <person name="Brannstrom I.O."/>
            <person name="Guillou S."/>
            <person name="Cros-Aarteil S."/>
            <person name="Calhoun S."/>
            <person name="Haridas S."/>
            <person name="Kuo A."/>
            <person name="Mondo S."/>
            <person name="Pangilinan J."/>
            <person name="Riley R."/>
            <person name="Labutti K."/>
            <person name="Andreopoulos B."/>
            <person name="Lipzen A."/>
            <person name="Chen C."/>
            <person name="Yanf M."/>
            <person name="Daum C."/>
            <person name="Ng V."/>
            <person name="Clum A."/>
            <person name="Ohm R."/>
            <person name="Martin F."/>
            <person name="Silar P."/>
            <person name="Natvig D."/>
            <person name="Lalanne C."/>
            <person name="Gautier V."/>
            <person name="Ament-Velasquez S.L."/>
            <person name="Kruys A."/>
            <person name="Hutchinson M.I."/>
            <person name="Powell A.J."/>
            <person name="Barry K."/>
            <person name="Miller A.N."/>
            <person name="Grigoriev I.V."/>
            <person name="Debuchy R."/>
            <person name="Gladieux P."/>
            <person name="Thoren M.H."/>
            <person name="Johannesson H."/>
        </authorList>
    </citation>
    <scope>NUCLEOTIDE SEQUENCE</scope>
    <source>
        <strain evidence="2">CBS 892.96</strain>
    </source>
</reference>
<dbReference type="Proteomes" id="UP001302321">
    <property type="component" value="Unassembled WGS sequence"/>
</dbReference>
<sequence>MALYATGLNAWNQLDFGRNQNDQEPDDIFTFTCLLKDKNISHIRPFPSYTLVYTTSQPLTPTHTSGLVPKSHQKLSRYNPHHYLHFAEAYNDTVVIPNHPTSPHPLQYPSLPHLLTDLLSSPLPFQPISYPFFQISQLSPYATGFIALATPFPDPQVYSWGDPRFTPCLARHPSPTSQAESPSPIPDLSSLPTGPVIKISSCSSGYLLAALTLGNDLYIWGHAGRCAEWFPDLSDRPEPAVIGDEAGKDIKDVAVGQAHILVLTIDNELWGRGDNSSGQLGLGKETKAVKEWTRLREVFDKNGGKQKIKGVWAGERTSFLFVEP</sequence>
<feature type="repeat" description="RCC1" evidence="1">
    <location>
        <begin position="215"/>
        <end position="266"/>
    </location>
</feature>
<dbReference type="InterPro" id="IPR000408">
    <property type="entry name" value="Reg_chr_condens"/>
</dbReference>
<evidence type="ECO:0000256" key="1">
    <source>
        <dbReference type="PROSITE-ProRule" id="PRU00235"/>
    </source>
</evidence>
<dbReference type="InterPro" id="IPR009091">
    <property type="entry name" value="RCC1/BLIP-II"/>
</dbReference>
<dbReference type="SUPFAM" id="SSF50985">
    <property type="entry name" value="RCC1/BLIP-II"/>
    <property type="match status" value="1"/>
</dbReference>
<accession>A0AAN7AB44</accession>
<dbReference type="Pfam" id="PF13540">
    <property type="entry name" value="RCC1_2"/>
    <property type="match status" value="1"/>
</dbReference>
<dbReference type="PANTHER" id="PTHR45982">
    <property type="entry name" value="REGULATOR OF CHROMOSOME CONDENSATION"/>
    <property type="match status" value="1"/>
</dbReference>
<gene>
    <name evidence="2" type="ORF">QBC36DRAFT_230844</name>
</gene>
<dbReference type="GO" id="GO:0005737">
    <property type="term" value="C:cytoplasm"/>
    <property type="evidence" value="ECO:0007669"/>
    <property type="project" value="TreeGrafter"/>
</dbReference>
<protein>
    <submittedName>
        <fullName evidence="2">Regulator of chromosome condensation 1/beta-lactamase-inhibitor protein II</fullName>
    </submittedName>
</protein>
<dbReference type="InterPro" id="IPR051553">
    <property type="entry name" value="Ran_GTPase-activating"/>
</dbReference>
<dbReference type="PROSITE" id="PS50012">
    <property type="entry name" value="RCC1_3"/>
    <property type="match status" value="1"/>
</dbReference>
<evidence type="ECO:0000313" key="3">
    <source>
        <dbReference type="Proteomes" id="UP001302321"/>
    </source>
</evidence>
<organism evidence="2 3">
    <name type="scientific">Triangularia setosa</name>
    <dbReference type="NCBI Taxonomy" id="2587417"/>
    <lineage>
        <taxon>Eukaryota</taxon>
        <taxon>Fungi</taxon>
        <taxon>Dikarya</taxon>
        <taxon>Ascomycota</taxon>
        <taxon>Pezizomycotina</taxon>
        <taxon>Sordariomycetes</taxon>
        <taxon>Sordariomycetidae</taxon>
        <taxon>Sordariales</taxon>
        <taxon>Podosporaceae</taxon>
        <taxon>Triangularia</taxon>
    </lineage>
</organism>
<evidence type="ECO:0000313" key="2">
    <source>
        <dbReference type="EMBL" id="KAK4179964.1"/>
    </source>
</evidence>
<dbReference type="PANTHER" id="PTHR45982:SF1">
    <property type="entry name" value="REGULATOR OF CHROMOSOME CONDENSATION"/>
    <property type="match status" value="1"/>
</dbReference>
<dbReference type="AlphaFoldDB" id="A0AAN7AB44"/>
<reference evidence="2" key="1">
    <citation type="journal article" date="2023" name="Mol. Phylogenet. Evol.">
        <title>Genome-scale phylogeny and comparative genomics of the fungal order Sordariales.</title>
        <authorList>
            <person name="Hensen N."/>
            <person name="Bonometti L."/>
            <person name="Westerberg I."/>
            <person name="Brannstrom I.O."/>
            <person name="Guillou S."/>
            <person name="Cros-Aarteil S."/>
            <person name="Calhoun S."/>
            <person name="Haridas S."/>
            <person name="Kuo A."/>
            <person name="Mondo S."/>
            <person name="Pangilinan J."/>
            <person name="Riley R."/>
            <person name="LaButti K."/>
            <person name="Andreopoulos B."/>
            <person name="Lipzen A."/>
            <person name="Chen C."/>
            <person name="Yan M."/>
            <person name="Daum C."/>
            <person name="Ng V."/>
            <person name="Clum A."/>
            <person name="Steindorff A."/>
            <person name="Ohm R.A."/>
            <person name="Martin F."/>
            <person name="Silar P."/>
            <person name="Natvig D.O."/>
            <person name="Lalanne C."/>
            <person name="Gautier V."/>
            <person name="Ament-Velasquez S.L."/>
            <person name="Kruys A."/>
            <person name="Hutchinson M.I."/>
            <person name="Powell A.J."/>
            <person name="Barry K."/>
            <person name="Miller A.N."/>
            <person name="Grigoriev I.V."/>
            <person name="Debuchy R."/>
            <person name="Gladieux P."/>
            <person name="Hiltunen Thoren M."/>
            <person name="Johannesson H."/>
        </authorList>
    </citation>
    <scope>NUCLEOTIDE SEQUENCE</scope>
    <source>
        <strain evidence="2">CBS 892.96</strain>
    </source>
</reference>